<evidence type="ECO:0000313" key="2">
    <source>
        <dbReference type="Proteomes" id="UP000201737"/>
    </source>
</evidence>
<name>Q0IL33_NPVLS</name>
<dbReference type="GeneID" id="5176337"/>
<dbReference type="KEGG" id="vg:5176337"/>
<organismHost>
    <name type="scientific">Lepidoptera</name>
    <name type="common">moths &amp; butterflies</name>
    <dbReference type="NCBI Taxonomy" id="7088"/>
</organismHost>
<evidence type="ECO:0000313" key="1">
    <source>
        <dbReference type="EMBL" id="AAR28850.1"/>
    </source>
</evidence>
<dbReference type="Proteomes" id="UP000201737">
    <property type="component" value="Segment"/>
</dbReference>
<organism evidence="1 2">
    <name type="scientific">Leucania separata nucleopolyhedrovirus</name>
    <name type="common">LsNPV</name>
    <dbReference type="NCBI Taxonomy" id="1307956"/>
    <lineage>
        <taxon>Viruses</taxon>
        <taxon>Viruses incertae sedis</taxon>
        <taxon>Naldaviricetes</taxon>
        <taxon>Lefavirales</taxon>
        <taxon>Baculoviridae</taxon>
        <taxon>Alphabaculovirus</taxon>
        <taxon>Alphabaculovirus leseparatae</taxon>
    </lineage>
</organism>
<accession>Q0IL33</accession>
<dbReference type="EMBL" id="AY394490">
    <property type="protein sequence ID" value="AAR28850.1"/>
    <property type="molecule type" value="Genomic_DNA"/>
</dbReference>
<reference evidence="1 2" key="2">
    <citation type="journal article" date="2007" name="Virus Res.">
        <title>P13 of Leucania separata multiple nuclear polyhedrosis virus affected the polyhedra and budded virions yields of AcMNPV.</title>
        <authorList>
            <person name="Du E.Q."/>
            <person name="Yan F."/>
            <person name="Jin W.X."/>
            <person name="Lu N."/>
            <person name="Xiao H.Z."/>
            <person name="Lu S.Y."/>
            <person name="Qi Y.P."/>
        </authorList>
    </citation>
    <scope>NUCLEOTIDE SEQUENCE [LARGE SCALE GENOMIC DNA]</scope>
    <source>
        <strain evidence="1 2">AH1</strain>
    </source>
</reference>
<sequence length="312" mass="34851">MKKVVKFNHNKEHDQTAAIVNTLNAYALSLADRVSCHDCAASVATDLNAKTPATDVLIDWYFKCKKYKILKQVFCEACAKIEAAKSTDPDVRYVNLPSTADNLKALLDDIGNAGKLELPETNGSFEKYLNRVRNELDGIEIEIKPSFLIKSDCGHVLKASYIEYYKIIKYIVKFVANFFTSSTKHTLADYKELAEKIVDLIESVLNDFVFDANSPTKMWAVKRTALAAAANLNDPLAALEHLDAELGELCEQISQRVTTAANAADEQALLDIIKTSLTDHHHQEPPSSDKPSESIFTNSRALAEYDCRNFFY</sequence>
<protein>
    <submittedName>
        <fullName evidence="1">ORF86</fullName>
    </submittedName>
</protein>
<keyword evidence="2" id="KW-1185">Reference proteome</keyword>
<dbReference type="RefSeq" id="YP_758383.1">
    <property type="nucleotide sequence ID" value="NC_008348.1"/>
</dbReference>
<reference evidence="1 2" key="1">
    <citation type="journal article" date="2007" name="Virus Genes">
        <title>Genome sequence of Leucania seperata nucleopolyhedrovirus.</title>
        <authorList>
            <person name="Xiao H."/>
            <person name="Qi Y."/>
        </authorList>
    </citation>
    <scope>NUCLEOTIDE SEQUENCE [LARGE SCALE GENOMIC DNA]</scope>
    <source>
        <strain evidence="1 2">AH1</strain>
    </source>
</reference>
<proteinExistence type="predicted"/>